<feature type="transmembrane region" description="Helical" evidence="2">
    <location>
        <begin position="114"/>
        <end position="136"/>
    </location>
</feature>
<keyword evidence="2" id="KW-1133">Transmembrane helix</keyword>
<evidence type="ECO:0000256" key="2">
    <source>
        <dbReference type="SAM" id="Phobius"/>
    </source>
</evidence>
<dbReference type="AlphaFoldDB" id="A0A414JB99"/>
<feature type="compositionally biased region" description="Acidic residues" evidence="1">
    <location>
        <begin position="54"/>
        <end position="70"/>
    </location>
</feature>
<dbReference type="EMBL" id="QSKF01000001">
    <property type="protein sequence ID" value="RHE41825.1"/>
    <property type="molecule type" value="Genomic_DNA"/>
</dbReference>
<evidence type="ECO:0000313" key="4">
    <source>
        <dbReference type="Proteomes" id="UP000283745"/>
    </source>
</evidence>
<dbReference type="Proteomes" id="UP000283745">
    <property type="component" value="Unassembled WGS sequence"/>
</dbReference>
<proteinExistence type="predicted"/>
<sequence length="139" mass="15487">MEVFTDGSEALEEPEQVFDNSESGDSSTSEPEITETEENEATTLSPSPDTQPEQNDETVDVVEDQPEETPDVSSVPSYEELLTAVTEQTTEIKAIRELEEKKQDYYTSYQNMSYTMIVGIGLLFGCVCALILSNYLRHG</sequence>
<comment type="caution">
    <text evidence="3">The sequence shown here is derived from an EMBL/GenBank/DDBJ whole genome shotgun (WGS) entry which is preliminary data.</text>
</comment>
<protein>
    <submittedName>
        <fullName evidence="3">Uncharacterized protein</fullName>
    </submittedName>
</protein>
<accession>A0A414JB99</accession>
<gene>
    <name evidence="3" type="ORF">DW740_00455</name>
</gene>
<name>A0A414JB99_9FIRM</name>
<organism evidence="3 4">
    <name type="scientific">Blautia obeum</name>
    <dbReference type="NCBI Taxonomy" id="40520"/>
    <lineage>
        <taxon>Bacteria</taxon>
        <taxon>Bacillati</taxon>
        <taxon>Bacillota</taxon>
        <taxon>Clostridia</taxon>
        <taxon>Lachnospirales</taxon>
        <taxon>Lachnospiraceae</taxon>
        <taxon>Blautia</taxon>
    </lineage>
</organism>
<keyword evidence="2" id="KW-0812">Transmembrane</keyword>
<keyword evidence="2" id="KW-0472">Membrane</keyword>
<reference evidence="3 4" key="1">
    <citation type="submission" date="2018-08" db="EMBL/GenBank/DDBJ databases">
        <title>A genome reference for cultivated species of the human gut microbiota.</title>
        <authorList>
            <person name="Zou Y."/>
            <person name="Xue W."/>
            <person name="Luo G."/>
        </authorList>
    </citation>
    <scope>NUCLEOTIDE SEQUENCE [LARGE SCALE GENOMIC DNA]</scope>
    <source>
        <strain evidence="3 4">AM28-23</strain>
    </source>
</reference>
<dbReference type="RefSeq" id="WP_118048758.1">
    <property type="nucleotide sequence ID" value="NZ_CABJFK010000001.1"/>
</dbReference>
<evidence type="ECO:0000256" key="1">
    <source>
        <dbReference type="SAM" id="MobiDB-lite"/>
    </source>
</evidence>
<feature type="region of interest" description="Disordered" evidence="1">
    <location>
        <begin position="1"/>
        <end position="78"/>
    </location>
</feature>
<evidence type="ECO:0000313" key="3">
    <source>
        <dbReference type="EMBL" id="RHE41825.1"/>
    </source>
</evidence>